<evidence type="ECO:0000313" key="3">
    <source>
        <dbReference type="Proteomes" id="UP000019367"/>
    </source>
</evidence>
<evidence type="ECO:0000256" key="1">
    <source>
        <dbReference type="SAM" id="MobiDB-lite"/>
    </source>
</evidence>
<sequence length="121" mass="13690">MFRVHFDMPNGDRESMLIPAKSPDDASNTVRKRYPGAIVTKVKKDRTGADGGNNVTRNQIAAIKDIDKALHVTHREELVSQADYEGLTWVEIKPVGPIFIKRDLDAEYEKQFPAALRLDRL</sequence>
<dbReference type="KEGG" id="vg:18503040"/>
<protein>
    <submittedName>
        <fullName evidence="2">Uncharacterized protein</fullName>
    </submittedName>
</protein>
<proteinExistence type="predicted"/>
<feature type="region of interest" description="Disordered" evidence="1">
    <location>
        <begin position="14"/>
        <end position="33"/>
    </location>
</feature>
<dbReference type="EMBL" id="KF977490">
    <property type="protein sequence ID" value="AHJ10777.1"/>
    <property type="molecule type" value="Genomic_DNA"/>
</dbReference>
<evidence type="ECO:0000313" key="2">
    <source>
        <dbReference type="EMBL" id="AHJ10777.1"/>
    </source>
</evidence>
<dbReference type="GeneID" id="18503040"/>
<keyword evidence="3" id="KW-1185">Reference proteome</keyword>
<reference evidence="2 3" key="1">
    <citation type="journal article" date="2015" name="Microbiology">
        <title>Genomic and phenotypic characterization of Rhizobium gallicum phage vB_RglS_P106B.</title>
        <authorList>
            <person name="Halmillawewa A.P."/>
            <person name="Restrepo-Cordoba M."/>
            <person name="Yost C.K."/>
            <person name="Hynes M.F."/>
        </authorList>
    </citation>
    <scope>NUCLEOTIDE SEQUENCE [LARGE SCALE GENOMIC DNA]</scope>
</reference>
<dbReference type="Proteomes" id="UP000019367">
    <property type="component" value="Segment"/>
</dbReference>
<name>W6EC57_9CAUD</name>
<organism evidence="2 3">
    <name type="scientific">Rhizobium phage vB_RglS_P106B</name>
    <dbReference type="NCBI Taxonomy" id="1458697"/>
    <lineage>
        <taxon>Viruses</taxon>
        <taxon>Duplodnaviria</taxon>
        <taxon>Heunggongvirae</taxon>
        <taxon>Uroviricota</taxon>
        <taxon>Caudoviricetes</taxon>
        <taxon>Rigallicvirus</taxon>
        <taxon>Rigallicvirus P106B</taxon>
    </lineage>
</organism>
<gene>
    <name evidence="2" type="ORF">P106B_94</name>
</gene>
<accession>W6EC57</accession>
<dbReference type="RefSeq" id="YP_009006020.1">
    <property type="nucleotide sequence ID" value="NC_023566.1"/>
</dbReference>